<feature type="domain" description="Diiron non-heme beta-hydroxylase N-terminal" evidence="2">
    <location>
        <begin position="7"/>
        <end position="239"/>
    </location>
</feature>
<dbReference type="Gene3D" id="3.60.15.10">
    <property type="entry name" value="Ribonuclease Z/Hydroxyacylglutathione hydrolase-like"/>
    <property type="match status" value="1"/>
</dbReference>
<gene>
    <name evidence="3" type="ORF">H9Y04_40895</name>
</gene>
<accession>A0ABR7SX50</accession>
<name>A0ABR7SX50_9ACTN</name>
<dbReference type="InterPro" id="IPR041141">
    <property type="entry name" value="CmlA_N"/>
</dbReference>
<feature type="region of interest" description="Disordered" evidence="1">
    <location>
        <begin position="163"/>
        <end position="183"/>
    </location>
</feature>
<dbReference type="EMBL" id="JACTVJ010000030">
    <property type="protein sequence ID" value="MBC9718903.1"/>
    <property type="molecule type" value="Genomic_DNA"/>
</dbReference>
<proteinExistence type="predicted"/>
<organism evidence="3 4">
    <name type="scientific">Streptomyces polyasparticus</name>
    <dbReference type="NCBI Taxonomy" id="2767826"/>
    <lineage>
        <taxon>Bacteria</taxon>
        <taxon>Bacillati</taxon>
        <taxon>Actinomycetota</taxon>
        <taxon>Actinomycetes</taxon>
        <taxon>Kitasatosporales</taxon>
        <taxon>Streptomycetaceae</taxon>
        <taxon>Streptomyces</taxon>
    </lineage>
</organism>
<evidence type="ECO:0000256" key="1">
    <source>
        <dbReference type="SAM" id="MobiDB-lite"/>
    </source>
</evidence>
<evidence type="ECO:0000259" key="2">
    <source>
        <dbReference type="Pfam" id="PF18456"/>
    </source>
</evidence>
<dbReference type="InterPro" id="IPR036866">
    <property type="entry name" value="RibonucZ/Hydroxyglut_hydro"/>
</dbReference>
<dbReference type="InterPro" id="IPR050114">
    <property type="entry name" value="UPF0173_UPF0282_UlaG_hydrolase"/>
</dbReference>
<evidence type="ECO:0000313" key="4">
    <source>
        <dbReference type="Proteomes" id="UP000642284"/>
    </source>
</evidence>
<dbReference type="Pfam" id="PF13483">
    <property type="entry name" value="Lactamase_B_3"/>
    <property type="match status" value="1"/>
</dbReference>
<evidence type="ECO:0000313" key="3">
    <source>
        <dbReference type="EMBL" id="MBC9718903.1"/>
    </source>
</evidence>
<dbReference type="Pfam" id="PF18456">
    <property type="entry name" value="CmlA_N"/>
    <property type="match status" value="1"/>
</dbReference>
<dbReference type="SUPFAM" id="SSF56281">
    <property type="entry name" value="Metallo-hydrolase/oxidoreductase"/>
    <property type="match status" value="1"/>
</dbReference>
<sequence>MRDELLYVKPNIRIEGLLNRFCAWLHVYAPVPAAMNLASLHMPMLDSFVEHPQVHVDAVANPQMKGSFFINADVSRADEIRELRDDIRKENAAALAFADAVAKAENLLRTQATGYDLTPLYAQLPEELHGAVELVYDINNHPQLRFMEAMLYRSDIHRPDRQSIDLSLDDGSEPPFALSTPRLPGPGHLQLPLQLRHTGIDELFALRDKPRRLGEIADSLEITSEEDARQLRTLLTPEPTPVADRDVTSGGRIRYFGHACLLLQSPTVSIMVDPFISSHHAAGDRFTYTDLPDHVDYVLITHGHQDHVVPETLLQMRGRIGTVVVPRNGGGHRQDPSLRLFLESLGFTVREVDDFDELTFEGGSIVATPFLGEHCDLDVRAKSTYMIRLAGKSVFVGADSSGLDRQLYHRIRRALGPADYGYLGMECDGAPLTWLYSSLFTQPVPRKMSITRKLSGSNAAQALGIVEELGIKHAYVYAMGQEDWLQHIMATSYTPESYQLQQVAEFLDGCKERDVQGTHLLVRQETRW</sequence>
<comment type="caution">
    <text evidence="3">The sequence shown here is derived from an EMBL/GenBank/DDBJ whole genome shotgun (WGS) entry which is preliminary data.</text>
</comment>
<keyword evidence="4" id="KW-1185">Reference proteome</keyword>
<dbReference type="Proteomes" id="UP000642284">
    <property type="component" value="Unassembled WGS sequence"/>
</dbReference>
<dbReference type="RefSeq" id="WP_187819324.1">
    <property type="nucleotide sequence ID" value="NZ_JACTVJ010000030.1"/>
</dbReference>
<reference evidence="3 4" key="1">
    <citation type="submission" date="2020-08" db="EMBL/GenBank/DDBJ databases">
        <title>Genemic of Streptomyces polyaspartic.</title>
        <authorList>
            <person name="Liu W."/>
        </authorList>
    </citation>
    <scope>NUCLEOTIDE SEQUENCE [LARGE SCALE GENOMIC DNA]</scope>
    <source>
        <strain evidence="3 4">TRM66268-LWL</strain>
    </source>
</reference>
<dbReference type="PANTHER" id="PTHR43546">
    <property type="entry name" value="UPF0173 METAL-DEPENDENT HYDROLASE MJ1163-RELATED"/>
    <property type="match status" value="1"/>
</dbReference>
<protein>
    <submittedName>
        <fullName evidence="3">MBL fold metallo-hydrolase</fullName>
    </submittedName>
</protein>
<dbReference type="PANTHER" id="PTHR43546:SF3">
    <property type="entry name" value="UPF0173 METAL-DEPENDENT HYDROLASE MJ1163"/>
    <property type="match status" value="1"/>
</dbReference>